<dbReference type="EMBL" id="JAWDJW010002321">
    <property type="protein sequence ID" value="KAK3077973.1"/>
    <property type="molecule type" value="Genomic_DNA"/>
</dbReference>
<keyword evidence="2" id="KW-1185">Reference proteome</keyword>
<name>A0ACC3DN05_9PEZI</name>
<sequence length="313" mass="32527">MDAFSKYDNTAGFFVGNEVITTSNGSVAAPFIKAATRDIKAYQATQSYRKVPIGYSAADIAELRPMLQDYLACGNDSETLDYFALNAYEWCGSDTTYQVSGYASLTNQIQDYPIPIFFSETGCITARPRTFADQSAIFGDEMSPYWSGAIAYEWIEEANNYGIVSYGPKVDPAGPNAPPDGFTRSGTPTPISPDFTNLQNQWKTVSPSSVMMSAYSPSVTGVDCPAFTQSVWVVQPSDALPTLGQTFEAQASATASAGGSGGSGSGSSGGTSGSATGGAASASSTPGAASPAREVAGGAIGMVGLAAGFLWWL</sequence>
<gene>
    <name evidence="1" type="ORF">LTS18_008769</name>
</gene>
<evidence type="ECO:0000313" key="2">
    <source>
        <dbReference type="Proteomes" id="UP001186974"/>
    </source>
</evidence>
<dbReference type="Proteomes" id="UP001186974">
    <property type="component" value="Unassembled WGS sequence"/>
</dbReference>
<proteinExistence type="predicted"/>
<reference evidence="1" key="1">
    <citation type="submission" date="2024-09" db="EMBL/GenBank/DDBJ databases">
        <title>Black Yeasts Isolated from many extreme environments.</title>
        <authorList>
            <person name="Coleine C."/>
            <person name="Stajich J.E."/>
            <person name="Selbmann L."/>
        </authorList>
    </citation>
    <scope>NUCLEOTIDE SEQUENCE</scope>
    <source>
        <strain evidence="1">CCFEE 5737</strain>
    </source>
</reference>
<evidence type="ECO:0000313" key="1">
    <source>
        <dbReference type="EMBL" id="KAK3077973.1"/>
    </source>
</evidence>
<protein>
    <submittedName>
        <fullName evidence="1">Uncharacterized protein</fullName>
    </submittedName>
</protein>
<accession>A0ACC3DN05</accession>
<comment type="caution">
    <text evidence="1">The sequence shown here is derived from an EMBL/GenBank/DDBJ whole genome shotgun (WGS) entry which is preliminary data.</text>
</comment>
<organism evidence="1 2">
    <name type="scientific">Coniosporium uncinatum</name>
    <dbReference type="NCBI Taxonomy" id="93489"/>
    <lineage>
        <taxon>Eukaryota</taxon>
        <taxon>Fungi</taxon>
        <taxon>Dikarya</taxon>
        <taxon>Ascomycota</taxon>
        <taxon>Pezizomycotina</taxon>
        <taxon>Dothideomycetes</taxon>
        <taxon>Dothideomycetes incertae sedis</taxon>
        <taxon>Coniosporium</taxon>
    </lineage>
</organism>